<evidence type="ECO:0000313" key="5">
    <source>
        <dbReference type="EMBL" id="KAK3092815.1"/>
    </source>
</evidence>
<evidence type="ECO:0000313" key="6">
    <source>
        <dbReference type="Proteomes" id="UP001186944"/>
    </source>
</evidence>
<feature type="domain" description="C5orf34-like second" evidence="3">
    <location>
        <begin position="51"/>
        <end position="90"/>
    </location>
</feature>
<evidence type="ECO:0000259" key="4">
    <source>
        <dbReference type="Pfam" id="PF22834"/>
    </source>
</evidence>
<dbReference type="InterPro" id="IPR027865">
    <property type="entry name" value="C5orf34-like_C"/>
</dbReference>
<protein>
    <submittedName>
        <fullName evidence="5">Uncharacterized protein</fullName>
    </submittedName>
</protein>
<dbReference type="Proteomes" id="UP001186944">
    <property type="component" value="Unassembled WGS sequence"/>
</dbReference>
<dbReference type="Pfam" id="PF22834">
    <property type="entry name" value="Polo_box_4"/>
    <property type="match status" value="1"/>
</dbReference>
<gene>
    <name evidence="5" type="ORF">FSP39_007490</name>
</gene>
<evidence type="ECO:0000259" key="2">
    <source>
        <dbReference type="Pfam" id="PF15016"/>
    </source>
</evidence>
<dbReference type="PANTHER" id="PTHR34531">
    <property type="entry name" value="ZGC:153352"/>
    <property type="match status" value="1"/>
</dbReference>
<feature type="domain" description="C5orf34-like" evidence="4">
    <location>
        <begin position="174"/>
        <end position="258"/>
    </location>
</feature>
<dbReference type="InterPro" id="IPR053900">
    <property type="entry name" value="C5orf34-like_dom"/>
</dbReference>
<dbReference type="InterPro" id="IPR053901">
    <property type="entry name" value="C5orf34-like"/>
</dbReference>
<evidence type="ECO:0000256" key="1">
    <source>
        <dbReference type="SAM" id="MobiDB-lite"/>
    </source>
</evidence>
<comment type="caution">
    <text evidence="5">The sequence shown here is derived from an EMBL/GenBank/DDBJ whole genome shotgun (WGS) entry which is preliminary data.</text>
</comment>
<organism evidence="5 6">
    <name type="scientific">Pinctada imbricata</name>
    <name type="common">Atlantic pearl-oyster</name>
    <name type="synonym">Pinctada martensii</name>
    <dbReference type="NCBI Taxonomy" id="66713"/>
    <lineage>
        <taxon>Eukaryota</taxon>
        <taxon>Metazoa</taxon>
        <taxon>Spiralia</taxon>
        <taxon>Lophotrochozoa</taxon>
        <taxon>Mollusca</taxon>
        <taxon>Bivalvia</taxon>
        <taxon>Autobranchia</taxon>
        <taxon>Pteriomorphia</taxon>
        <taxon>Pterioida</taxon>
        <taxon>Pterioidea</taxon>
        <taxon>Pteriidae</taxon>
        <taxon>Pinctada</taxon>
    </lineage>
</organism>
<dbReference type="AlphaFoldDB" id="A0AA89BSM6"/>
<dbReference type="InterPro" id="IPR053899">
    <property type="entry name" value="C5orf34-like_2nd"/>
</dbReference>
<proteinExistence type="predicted"/>
<dbReference type="PANTHER" id="PTHR34531:SF1">
    <property type="entry name" value="CHROMOSOME 5 OPEN READING FRAME 34"/>
    <property type="match status" value="1"/>
</dbReference>
<dbReference type="EMBL" id="VSWD01000009">
    <property type="protein sequence ID" value="KAK3092815.1"/>
    <property type="molecule type" value="Genomic_DNA"/>
</dbReference>
<sequence length="387" mass="43973">MKSDDPDKTLVCDSDDGRVGDHEHSDQHCRLRSQMDSNGMMGALEGTRHLNEDPVDVNEDSKCRCLYTWMTKHFSCDECPLPWSHAVNLARAVMANREQLEEKALKEPFTMKKSQFDTIKLSEKVRQSLSLSTLPVPLPLTCPAQYLHRQLSKYVYDQDKDPMENIATFKQGKLKVLMVEGIIFRILRLNSTKSVEIYPGDGSVILSQGAKGLYYRHIVPSPDGSIEEKTYSIKSLPPKTPGSSYSVEKLVRRANRILNQAVQEDKTLTAGDIYCWKHKLAVVQPLSTYLLEECTVPGYGRFTAFSNGHVRILFEDRTSLDMDCDFSKRIECCLQHSEDGTHMPSCEHLIPSTMRVNTDSRLGFCKLLLTNGQYQIVDVRKPGLYRK</sequence>
<feature type="region of interest" description="Disordered" evidence="1">
    <location>
        <begin position="1"/>
        <end position="28"/>
    </location>
</feature>
<dbReference type="Pfam" id="PF15016">
    <property type="entry name" value="C5orf34_C"/>
    <property type="match status" value="1"/>
</dbReference>
<name>A0AA89BSM6_PINIB</name>
<dbReference type="Pfam" id="PF22833">
    <property type="entry name" value="C5orf34_2nd"/>
    <property type="match status" value="1"/>
</dbReference>
<keyword evidence="6" id="KW-1185">Reference proteome</keyword>
<evidence type="ECO:0000259" key="3">
    <source>
        <dbReference type="Pfam" id="PF22833"/>
    </source>
</evidence>
<reference evidence="5" key="1">
    <citation type="submission" date="2019-08" db="EMBL/GenBank/DDBJ databases">
        <title>The improved chromosome-level genome for the pearl oyster Pinctada fucata martensii using PacBio sequencing and Hi-C.</title>
        <authorList>
            <person name="Zheng Z."/>
        </authorList>
    </citation>
    <scope>NUCLEOTIDE SEQUENCE</scope>
    <source>
        <strain evidence="5">ZZ-2019</strain>
        <tissue evidence="5">Adductor muscle</tissue>
    </source>
</reference>
<accession>A0AA89BSM6</accession>
<feature type="domain" description="C5orf34-like C-terminal" evidence="2">
    <location>
        <begin position="288"/>
        <end position="386"/>
    </location>
</feature>